<feature type="active site" description="Nucleophile" evidence="8">
    <location>
        <position position="31"/>
    </location>
</feature>
<feature type="site" description="Contributes to redox potential value" evidence="8">
    <location>
        <position position="32"/>
    </location>
</feature>
<name>L0A788_DEIPD</name>
<accession>L0A788</accession>
<evidence type="ECO:0000256" key="1">
    <source>
        <dbReference type="ARBA" id="ARBA00008987"/>
    </source>
</evidence>
<evidence type="ECO:0000256" key="9">
    <source>
        <dbReference type="PIRSR" id="PIRSR000077-4"/>
    </source>
</evidence>
<keyword evidence="11" id="KW-0614">Plasmid</keyword>
<feature type="site" description="Contributes to redox potential value" evidence="8">
    <location>
        <position position="33"/>
    </location>
</feature>
<dbReference type="PRINTS" id="PR00421">
    <property type="entry name" value="THIOREDOXIN"/>
</dbReference>
<evidence type="ECO:0000256" key="5">
    <source>
        <dbReference type="ARBA" id="ARBA00023284"/>
    </source>
</evidence>
<geneLocation type="plasmid" evidence="11 12">
    <name>pDEIPE01</name>
</geneLocation>
<keyword evidence="12" id="KW-1185">Reference proteome</keyword>
<dbReference type="GO" id="GO:0045454">
    <property type="term" value="P:cell redox homeostasis"/>
    <property type="evidence" value="ECO:0007669"/>
    <property type="project" value="TreeGrafter"/>
</dbReference>
<protein>
    <recommendedName>
        <fullName evidence="6 7">Thioredoxin</fullName>
    </recommendedName>
</protein>
<evidence type="ECO:0000256" key="7">
    <source>
        <dbReference type="PIRNR" id="PIRNR000077"/>
    </source>
</evidence>
<evidence type="ECO:0000313" key="11">
    <source>
        <dbReference type="EMBL" id="AFZ69314.1"/>
    </source>
</evidence>
<dbReference type="CDD" id="cd02947">
    <property type="entry name" value="TRX_family"/>
    <property type="match status" value="1"/>
</dbReference>
<dbReference type="Pfam" id="PF00085">
    <property type="entry name" value="Thioredoxin"/>
    <property type="match status" value="1"/>
</dbReference>
<gene>
    <name evidence="11" type="ordered locus">Deipe_3901</name>
</gene>
<dbReference type="GO" id="GO:0005829">
    <property type="term" value="C:cytosol"/>
    <property type="evidence" value="ECO:0007669"/>
    <property type="project" value="TreeGrafter"/>
</dbReference>
<reference evidence="12" key="1">
    <citation type="submission" date="2012-03" db="EMBL/GenBank/DDBJ databases">
        <title>Complete sequence of plasmid 1 of Deinococcus peraridilitoris DSM 19664.</title>
        <authorList>
            <person name="Lucas S."/>
            <person name="Copeland A."/>
            <person name="Lapidus A."/>
            <person name="Glavina del Rio T."/>
            <person name="Dalin E."/>
            <person name="Tice H."/>
            <person name="Bruce D."/>
            <person name="Goodwin L."/>
            <person name="Pitluck S."/>
            <person name="Peters L."/>
            <person name="Mikhailova N."/>
            <person name="Lu M."/>
            <person name="Kyrpides N."/>
            <person name="Mavromatis K."/>
            <person name="Ivanova N."/>
            <person name="Brettin T."/>
            <person name="Detter J.C."/>
            <person name="Han C."/>
            <person name="Larimer F."/>
            <person name="Land M."/>
            <person name="Hauser L."/>
            <person name="Markowitz V."/>
            <person name="Cheng J.-F."/>
            <person name="Hugenholtz P."/>
            <person name="Woyke T."/>
            <person name="Wu D."/>
            <person name="Pukall R."/>
            <person name="Steenblock K."/>
            <person name="Brambilla E."/>
            <person name="Klenk H.-P."/>
            <person name="Eisen J.A."/>
        </authorList>
    </citation>
    <scope>NUCLEOTIDE SEQUENCE [LARGE SCALE GENOMIC DNA]</scope>
    <source>
        <strain evidence="12">DSM 19664 / LMG 22246 / CIP 109416 / KR-200</strain>
        <plasmid evidence="12">Plasmid pDEIPE01</plasmid>
    </source>
</reference>
<dbReference type="FunFam" id="3.40.30.10:FF:000001">
    <property type="entry name" value="Thioredoxin"/>
    <property type="match status" value="1"/>
</dbReference>
<dbReference type="InterPro" id="IPR005746">
    <property type="entry name" value="Thioredoxin"/>
</dbReference>
<keyword evidence="3" id="KW-0249">Electron transport</keyword>
<evidence type="ECO:0000259" key="10">
    <source>
        <dbReference type="PROSITE" id="PS51352"/>
    </source>
</evidence>
<dbReference type="AlphaFoldDB" id="L0A788"/>
<dbReference type="KEGG" id="dpd:Deipe_3901"/>
<evidence type="ECO:0000256" key="4">
    <source>
        <dbReference type="ARBA" id="ARBA00023157"/>
    </source>
</evidence>
<comment type="similarity">
    <text evidence="1 7">Belongs to the thioredoxin family.</text>
</comment>
<dbReference type="Gene3D" id="3.40.30.10">
    <property type="entry name" value="Glutaredoxin"/>
    <property type="match status" value="1"/>
</dbReference>
<evidence type="ECO:0000313" key="12">
    <source>
        <dbReference type="Proteomes" id="UP000010467"/>
    </source>
</evidence>
<feature type="disulfide bond" description="Redox-active" evidence="9">
    <location>
        <begin position="31"/>
        <end position="34"/>
    </location>
</feature>
<dbReference type="PATRIC" id="fig|937777.3.peg.3916"/>
<dbReference type="InterPro" id="IPR036249">
    <property type="entry name" value="Thioredoxin-like_sf"/>
</dbReference>
<dbReference type="PROSITE" id="PS51352">
    <property type="entry name" value="THIOREDOXIN_2"/>
    <property type="match status" value="1"/>
</dbReference>
<dbReference type="GO" id="GO:0015035">
    <property type="term" value="F:protein-disulfide reductase activity"/>
    <property type="evidence" value="ECO:0007669"/>
    <property type="project" value="UniProtKB-UniRule"/>
</dbReference>
<dbReference type="EMBL" id="CP003383">
    <property type="protein sequence ID" value="AFZ69314.1"/>
    <property type="molecule type" value="Genomic_DNA"/>
</dbReference>
<keyword evidence="2" id="KW-0813">Transport</keyword>
<feature type="active site" description="Nucleophile" evidence="8">
    <location>
        <position position="34"/>
    </location>
</feature>
<keyword evidence="5 9" id="KW-0676">Redox-active center</keyword>
<feature type="site" description="Deprotonates C-terminal active site Cys" evidence="8">
    <location>
        <position position="25"/>
    </location>
</feature>
<dbReference type="PIRSF" id="PIRSF000077">
    <property type="entry name" value="Thioredoxin"/>
    <property type="match status" value="1"/>
</dbReference>
<dbReference type="Proteomes" id="UP000010467">
    <property type="component" value="Plasmid pDEIPE01"/>
</dbReference>
<dbReference type="SUPFAM" id="SSF52833">
    <property type="entry name" value="Thioredoxin-like"/>
    <property type="match status" value="1"/>
</dbReference>
<dbReference type="HOGENOM" id="CLU_090389_10_3_0"/>
<organism evidence="11 12">
    <name type="scientific">Deinococcus peraridilitoris (strain DSM 19664 / LMG 22246 / CIP 109416 / KR-200)</name>
    <dbReference type="NCBI Taxonomy" id="937777"/>
    <lineage>
        <taxon>Bacteria</taxon>
        <taxon>Thermotogati</taxon>
        <taxon>Deinococcota</taxon>
        <taxon>Deinococci</taxon>
        <taxon>Deinococcales</taxon>
        <taxon>Deinococcaceae</taxon>
        <taxon>Deinococcus</taxon>
    </lineage>
</organism>
<dbReference type="PROSITE" id="PS00194">
    <property type="entry name" value="THIOREDOXIN_1"/>
    <property type="match status" value="1"/>
</dbReference>
<evidence type="ECO:0000256" key="2">
    <source>
        <dbReference type="ARBA" id="ARBA00022448"/>
    </source>
</evidence>
<keyword evidence="4 9" id="KW-1015">Disulfide bond</keyword>
<evidence type="ECO:0000256" key="3">
    <source>
        <dbReference type="ARBA" id="ARBA00022982"/>
    </source>
</evidence>
<dbReference type="NCBIfam" id="TIGR01068">
    <property type="entry name" value="thioredoxin"/>
    <property type="match status" value="1"/>
</dbReference>
<dbReference type="OrthoDB" id="9790390at2"/>
<feature type="domain" description="Thioredoxin" evidence="10">
    <location>
        <begin position="1"/>
        <end position="107"/>
    </location>
</feature>
<dbReference type="InterPro" id="IPR013766">
    <property type="entry name" value="Thioredoxin_domain"/>
</dbReference>
<dbReference type="RefSeq" id="WP_015231216.1">
    <property type="nucleotide sequence ID" value="NC_019789.1"/>
</dbReference>
<proteinExistence type="inferred from homology"/>
<dbReference type="InterPro" id="IPR017937">
    <property type="entry name" value="Thioredoxin_CS"/>
</dbReference>
<evidence type="ECO:0000256" key="6">
    <source>
        <dbReference type="NCBIfam" id="TIGR01068"/>
    </source>
</evidence>
<evidence type="ECO:0000256" key="8">
    <source>
        <dbReference type="PIRSR" id="PIRSR000077-1"/>
    </source>
</evidence>
<dbReference type="PANTHER" id="PTHR45663">
    <property type="entry name" value="GEO12009P1"/>
    <property type="match status" value="1"/>
</dbReference>
<dbReference type="PANTHER" id="PTHR45663:SF11">
    <property type="entry name" value="GEO12009P1"/>
    <property type="match status" value="1"/>
</dbReference>
<sequence>MSVTPTVLSDDTFNDTTANGLTLVDFWAPWCGPCRTVGPIVEQLAGEYAGRVQVAKINVDENPRMAAEFGIQGIPTLLLLKDGQPVDAVIGAHPKRAIAQMLDQHLGASPQG</sequence>